<protein>
    <submittedName>
        <fullName evidence="2">DUF5615 family PIN-like protein</fullName>
    </submittedName>
</protein>
<dbReference type="InterPro" id="IPR041049">
    <property type="entry name" value="DUF5615"/>
</dbReference>
<accession>A0ABS4DFI6</accession>
<feature type="domain" description="DUF5615" evidence="1">
    <location>
        <begin position="1"/>
        <end position="58"/>
    </location>
</feature>
<sequence>MKLLADENFHRAIVRGLLRHMPQLDLVRVQDVGLRGADDPTVLAWAAGEGRLILTHDAETLIADAYVRVRSALPMPGVIEVSQTAPIGVVIEDLILLIQGSLPNEWEHQVLSVPLR</sequence>
<dbReference type="EMBL" id="SIJK02000060">
    <property type="protein sequence ID" value="MBP1468214.1"/>
    <property type="molecule type" value="Genomic_DNA"/>
</dbReference>
<evidence type="ECO:0000313" key="3">
    <source>
        <dbReference type="Proteomes" id="UP001193081"/>
    </source>
</evidence>
<gene>
    <name evidence="2" type="ORF">EYB53_021060</name>
</gene>
<evidence type="ECO:0000313" key="2">
    <source>
        <dbReference type="EMBL" id="MBP1468214.1"/>
    </source>
</evidence>
<dbReference type="Pfam" id="PF18480">
    <property type="entry name" value="DUF5615"/>
    <property type="match status" value="1"/>
</dbReference>
<name>A0ABS4DFI6_9CHLR</name>
<organism evidence="2 3">
    <name type="scientific">Candidatus Chloroploca mongolica</name>
    <dbReference type="NCBI Taxonomy" id="2528176"/>
    <lineage>
        <taxon>Bacteria</taxon>
        <taxon>Bacillati</taxon>
        <taxon>Chloroflexota</taxon>
        <taxon>Chloroflexia</taxon>
        <taxon>Chloroflexales</taxon>
        <taxon>Chloroflexineae</taxon>
        <taxon>Oscillochloridaceae</taxon>
        <taxon>Candidatus Chloroploca</taxon>
    </lineage>
</organism>
<dbReference type="RefSeq" id="WP_135480745.1">
    <property type="nucleotide sequence ID" value="NZ_SIJK02000060.1"/>
</dbReference>
<comment type="caution">
    <text evidence="2">The sequence shown here is derived from an EMBL/GenBank/DDBJ whole genome shotgun (WGS) entry which is preliminary data.</text>
</comment>
<reference evidence="2 3" key="1">
    <citation type="submission" date="2021-03" db="EMBL/GenBank/DDBJ databases">
        <authorList>
            <person name="Grouzdev D.S."/>
        </authorList>
    </citation>
    <scope>NUCLEOTIDE SEQUENCE [LARGE SCALE GENOMIC DNA]</scope>
    <source>
        <strain evidence="2 3">M50-1</strain>
    </source>
</reference>
<dbReference type="Proteomes" id="UP001193081">
    <property type="component" value="Unassembled WGS sequence"/>
</dbReference>
<evidence type="ECO:0000259" key="1">
    <source>
        <dbReference type="Pfam" id="PF18480"/>
    </source>
</evidence>
<keyword evidence="3" id="KW-1185">Reference proteome</keyword>
<proteinExistence type="predicted"/>